<proteinExistence type="predicted"/>
<gene>
    <name evidence="1" type="ORF">GCM10008960_06010</name>
</gene>
<accession>A0ABQ2S2I3</accession>
<sequence>MSELQDAIAGLYTAFGTVPRPTVIRHEPYELQPGEVTALLERPLRELPPGLLRSYLCDALFTVGTWDDFRSFLPRLLELLVTDDIELDPVASRLAYARERGYRLTGPQEAALETFFLSYWNHLLWHVPWYADLALRWGLMEQVGLTRSALLARWWAHPNRALVLAEVLLLNGTPPPEWPRAALRDWLEAAFFTTTDAEDGRFYSDALLILEHLPEPPVP</sequence>
<comment type="caution">
    <text evidence="1">The sequence shown here is derived from an EMBL/GenBank/DDBJ whole genome shotgun (WGS) entry which is preliminary data.</text>
</comment>
<protein>
    <submittedName>
        <fullName evidence="1">Uncharacterized protein</fullName>
    </submittedName>
</protein>
<dbReference type="EMBL" id="BMQN01000001">
    <property type="protein sequence ID" value="GGR81820.1"/>
    <property type="molecule type" value="Genomic_DNA"/>
</dbReference>
<organism evidence="1 2">
    <name type="scientific">Deinococcus sedimenti</name>
    <dbReference type="NCBI Taxonomy" id="1867090"/>
    <lineage>
        <taxon>Bacteria</taxon>
        <taxon>Thermotogati</taxon>
        <taxon>Deinococcota</taxon>
        <taxon>Deinococci</taxon>
        <taxon>Deinococcales</taxon>
        <taxon>Deinococcaceae</taxon>
        <taxon>Deinococcus</taxon>
    </lineage>
</organism>
<keyword evidence="2" id="KW-1185">Reference proteome</keyword>
<dbReference type="RefSeq" id="WP_189071650.1">
    <property type="nucleotide sequence ID" value="NZ_BMQN01000001.1"/>
</dbReference>
<evidence type="ECO:0000313" key="1">
    <source>
        <dbReference type="EMBL" id="GGR81820.1"/>
    </source>
</evidence>
<evidence type="ECO:0000313" key="2">
    <source>
        <dbReference type="Proteomes" id="UP000644548"/>
    </source>
</evidence>
<reference evidence="2" key="1">
    <citation type="journal article" date="2019" name="Int. J. Syst. Evol. Microbiol.">
        <title>The Global Catalogue of Microorganisms (GCM) 10K type strain sequencing project: providing services to taxonomists for standard genome sequencing and annotation.</title>
        <authorList>
            <consortium name="The Broad Institute Genomics Platform"/>
            <consortium name="The Broad Institute Genome Sequencing Center for Infectious Disease"/>
            <person name="Wu L."/>
            <person name="Ma J."/>
        </authorList>
    </citation>
    <scope>NUCLEOTIDE SEQUENCE [LARGE SCALE GENOMIC DNA]</scope>
    <source>
        <strain evidence="2">JCM 31405</strain>
    </source>
</reference>
<name>A0ABQ2S2I3_9DEIO</name>
<dbReference type="Proteomes" id="UP000644548">
    <property type="component" value="Unassembled WGS sequence"/>
</dbReference>